<dbReference type="Proteomes" id="UP000235371">
    <property type="component" value="Unassembled WGS sequence"/>
</dbReference>
<sequence length="684" mass="77051">MLSLVVYLCLRPALAVPLPNVTIKDTGVAPSWVDDPSGRGTWNLLYSCGFTLVLCVWTSIHLNVPPPRESAWLGWRRKLKWVVIALFAPEIVVFTAFQQWLTARFFLKELKNLRKAIPAKNSQAEASQAEYPFDMTYAYYAVMGGFAVKVDHLHNTLDRATLTTNGILLLAQHGHYFTLSKETISDKSKANYLAKGLVCVQVLWVAGQAIERKIAGFPISLLEFHTLVHVFCAIVMYTLWFRKPYDINEPTVVPTEDFPNALAFIVASSRWAGASGFQKISDFRSHEWFESFYSKLPRSQDPKFMFYRNLKTTPQAWKSEIDMYDRSRGREIPLEKNDNRIRNHLVRLPFYSNHKAGNLGGLPYIPNPEGVGLGSAKRENSAFIIARDLESPYFAGEAVVKSFKPANGAPEVLAFQSGQALSSGLGPNINWYPSGKRNYGSGVRVGLSQKDLNRLSMAGNFAQELLDGKDDSRFQTNSLKPSFRDITEKPFNPFEARRIRPYGESLINQRQSNFFDLQEFTDLFNIFGKRGDLYLYTLLALAVIVIPAAYGGIHLSAINSLFPTEIELTLWKSSCFILLGFAGLIIAGIVGIFAFFKSMDAWHMLVEYQPFRSMTLNLEVPDWLETVALVLLWIGAAIAIISVVLLYIGARLFIVIESFISLRHVPVGVYLTPNTNFMSYIPHL</sequence>
<dbReference type="EMBL" id="KZ613782">
    <property type="protein sequence ID" value="PMD63138.1"/>
    <property type="molecule type" value="Genomic_DNA"/>
</dbReference>
<dbReference type="InParanoid" id="A0A2J6TJH2"/>
<keyword evidence="2" id="KW-0732">Signal</keyword>
<keyword evidence="1" id="KW-0472">Membrane</keyword>
<feature type="transmembrane region" description="Helical" evidence="1">
    <location>
        <begin position="630"/>
        <end position="654"/>
    </location>
</feature>
<dbReference type="OrthoDB" id="9451547at2759"/>
<feature type="transmembrane region" description="Helical" evidence="1">
    <location>
        <begin position="574"/>
        <end position="596"/>
    </location>
</feature>
<keyword evidence="4" id="KW-1185">Reference proteome</keyword>
<keyword evidence="1" id="KW-0812">Transmembrane</keyword>
<feature type="transmembrane region" description="Helical" evidence="1">
    <location>
        <begin position="533"/>
        <end position="553"/>
    </location>
</feature>
<evidence type="ECO:0000313" key="4">
    <source>
        <dbReference type="Proteomes" id="UP000235371"/>
    </source>
</evidence>
<keyword evidence="1" id="KW-1133">Transmembrane helix</keyword>
<reference evidence="3 4" key="1">
    <citation type="submission" date="2016-04" db="EMBL/GenBank/DDBJ databases">
        <title>A degradative enzymes factory behind the ericoid mycorrhizal symbiosis.</title>
        <authorList>
            <consortium name="DOE Joint Genome Institute"/>
            <person name="Martino E."/>
            <person name="Morin E."/>
            <person name="Grelet G."/>
            <person name="Kuo A."/>
            <person name="Kohler A."/>
            <person name="Daghino S."/>
            <person name="Barry K."/>
            <person name="Choi C."/>
            <person name="Cichocki N."/>
            <person name="Clum A."/>
            <person name="Copeland A."/>
            <person name="Hainaut M."/>
            <person name="Haridas S."/>
            <person name="Labutti K."/>
            <person name="Lindquist E."/>
            <person name="Lipzen A."/>
            <person name="Khouja H.-R."/>
            <person name="Murat C."/>
            <person name="Ohm R."/>
            <person name="Olson A."/>
            <person name="Spatafora J."/>
            <person name="Veneault-Fourrey C."/>
            <person name="Henrissat B."/>
            <person name="Grigoriev I."/>
            <person name="Martin F."/>
            <person name="Perotto S."/>
        </authorList>
    </citation>
    <scope>NUCLEOTIDE SEQUENCE [LARGE SCALE GENOMIC DNA]</scope>
    <source>
        <strain evidence="3 4">E</strain>
    </source>
</reference>
<proteinExistence type="predicted"/>
<dbReference type="PANTHER" id="PTHR35043">
    <property type="entry name" value="TRANSCRIPTION FACTOR DOMAIN-CONTAINING PROTEIN"/>
    <property type="match status" value="1"/>
</dbReference>
<gene>
    <name evidence="3" type="ORF">K444DRAFT_584796</name>
</gene>
<feature type="signal peptide" evidence="2">
    <location>
        <begin position="1"/>
        <end position="15"/>
    </location>
</feature>
<dbReference type="STRING" id="1095630.A0A2J6TJH2"/>
<feature type="transmembrane region" description="Helical" evidence="1">
    <location>
        <begin position="39"/>
        <end position="60"/>
    </location>
</feature>
<dbReference type="PANTHER" id="PTHR35043:SF7">
    <property type="entry name" value="TRANSCRIPTION FACTOR DOMAIN-CONTAINING PROTEIN"/>
    <property type="match status" value="1"/>
</dbReference>
<feature type="chain" id="PRO_5014453576" evidence="2">
    <location>
        <begin position="16"/>
        <end position="684"/>
    </location>
</feature>
<evidence type="ECO:0000313" key="3">
    <source>
        <dbReference type="EMBL" id="PMD63138.1"/>
    </source>
</evidence>
<accession>A0A2J6TJH2</accession>
<evidence type="ECO:0000256" key="2">
    <source>
        <dbReference type="SAM" id="SignalP"/>
    </source>
</evidence>
<organism evidence="3 4">
    <name type="scientific">Hyaloscypha bicolor E</name>
    <dbReference type="NCBI Taxonomy" id="1095630"/>
    <lineage>
        <taxon>Eukaryota</taxon>
        <taxon>Fungi</taxon>
        <taxon>Dikarya</taxon>
        <taxon>Ascomycota</taxon>
        <taxon>Pezizomycotina</taxon>
        <taxon>Leotiomycetes</taxon>
        <taxon>Helotiales</taxon>
        <taxon>Hyaloscyphaceae</taxon>
        <taxon>Hyaloscypha</taxon>
        <taxon>Hyaloscypha bicolor</taxon>
    </lineage>
</organism>
<feature type="transmembrane region" description="Helical" evidence="1">
    <location>
        <begin position="81"/>
        <end position="101"/>
    </location>
</feature>
<dbReference type="RefSeq" id="XP_024740042.1">
    <property type="nucleotide sequence ID" value="XM_024877887.1"/>
</dbReference>
<protein>
    <submittedName>
        <fullName evidence="3">Uncharacterized protein</fullName>
    </submittedName>
</protein>
<name>A0A2J6TJH2_9HELO</name>
<dbReference type="GeneID" id="36585964"/>
<dbReference type="AlphaFoldDB" id="A0A2J6TJH2"/>
<evidence type="ECO:0000256" key="1">
    <source>
        <dbReference type="SAM" id="Phobius"/>
    </source>
</evidence>